<feature type="region of interest" description="Disordered" evidence="1">
    <location>
        <begin position="51"/>
        <end position="73"/>
    </location>
</feature>
<feature type="region of interest" description="Disordered" evidence="1">
    <location>
        <begin position="700"/>
        <end position="790"/>
    </location>
</feature>
<protein>
    <recommendedName>
        <fullName evidence="2">MobA/VirD2-like nuclease domain-containing protein</fullName>
    </recommendedName>
</protein>
<dbReference type="Proteomes" id="UP000253324">
    <property type="component" value="Unassembled WGS sequence"/>
</dbReference>
<dbReference type="AlphaFoldDB" id="A0A368YMI5"/>
<sequence length="790" mass="88372">MEIFLGAFTAEWEQRKAAFLHDLTLGRRTLPEEDERRRRGGVVPLAVSTGMSKPSGFRLRTGGEGRPGSVRRRADRPMRARFAGLASGSQPAVVKMASFGGGSRLGAMVNYVSRNGAVVVENERGDHLRGRDQLSAVGDEWDHLMKNRAESRDIGLFKIAVAEGGWRADDDLFGRAREIVKRGLGDRAFVFTVTARADGSGYDVDGVTALRNSSGERLTADDKAAVIVQRRMASAGADAAFRFTGYGNGTDYGTSHVRSLVAVHKGKVQDEQGRTIADAKQAGDLVQLEWRNQLHSRKPRDVMHLILSARAGTDTAAFQSAARDFLGQQFAGHRYVFSLHDAHSDPKAEAEGGKRPHVHIHVIIAMRSDAGDRFETTIAAFRQWRLGMAEKARAHGINMEMTDRRDRASAPSYSRNQVRPVNTIGRTQHEGTSAAAEQRYGAKREDLPNYSATARSQAYMQKAYGEWLNVRQSQGPRTQQNFIRSQMVRLEDLRTTVGSRDTAHQEAGNSPSQLRTYLVKLTELVSEGDDMRHMTRPEFEAYERRVEIALFRAEQTMPPEARKDFDEIAQAAREHVNVRREIVELFEERSAAGKADNRFQDQGRGDPQDGKQRWNDAVERHGFEAANVANKALLDIERTREAIERVAAERRDEVPALKKELDLHIAEAAELGASGNGIIREVAEIDDDLKAALQLIERDRQKRENEKNTSTRQLEETADTGRGTPHSEQVLNRDDGRDERAKESARETTSHPETGDTTKSDPAKQHVPRLEELQRESDGRNERDHDDRER</sequence>
<feature type="domain" description="MobA/VirD2-like nuclease" evidence="2">
    <location>
        <begin position="288"/>
        <end position="396"/>
    </location>
</feature>
<organism evidence="3 4">
    <name type="scientific">Phyllobacterium bourgognense</name>
    <dbReference type="NCBI Taxonomy" id="314236"/>
    <lineage>
        <taxon>Bacteria</taxon>
        <taxon>Pseudomonadati</taxon>
        <taxon>Pseudomonadota</taxon>
        <taxon>Alphaproteobacteria</taxon>
        <taxon>Hyphomicrobiales</taxon>
        <taxon>Phyllobacteriaceae</taxon>
        <taxon>Phyllobacterium</taxon>
    </lineage>
</organism>
<dbReference type="InterPro" id="IPR005094">
    <property type="entry name" value="Endonuclease_MobA/VirD2"/>
</dbReference>
<reference evidence="3 4" key="1">
    <citation type="submission" date="2018-07" db="EMBL/GenBank/DDBJ databases">
        <title>Genomic Encyclopedia of Type Strains, Phase III (KMG-III): the genomes of soil and plant-associated and newly described type strains.</title>
        <authorList>
            <person name="Whitman W."/>
        </authorList>
    </citation>
    <scope>NUCLEOTIDE SEQUENCE [LARGE SCALE GENOMIC DNA]</scope>
    <source>
        <strain evidence="3 4">31-25a</strain>
    </source>
</reference>
<feature type="region of interest" description="Disordered" evidence="1">
    <location>
        <begin position="593"/>
        <end position="613"/>
    </location>
</feature>
<evidence type="ECO:0000259" key="2">
    <source>
        <dbReference type="Pfam" id="PF03432"/>
    </source>
</evidence>
<dbReference type="Pfam" id="PF03432">
    <property type="entry name" value="Relaxase"/>
    <property type="match status" value="1"/>
</dbReference>
<dbReference type="OrthoDB" id="7199783at2"/>
<evidence type="ECO:0000313" key="3">
    <source>
        <dbReference type="EMBL" id="RCW80127.1"/>
    </source>
</evidence>
<name>A0A368YMI5_9HYPH</name>
<dbReference type="EMBL" id="QPJM01000015">
    <property type="protein sequence ID" value="RCW80127.1"/>
    <property type="molecule type" value="Genomic_DNA"/>
</dbReference>
<feature type="compositionally biased region" description="Basic and acidic residues" evidence="1">
    <location>
        <begin position="731"/>
        <end position="790"/>
    </location>
</feature>
<evidence type="ECO:0000313" key="4">
    <source>
        <dbReference type="Proteomes" id="UP000253324"/>
    </source>
</evidence>
<proteinExistence type="predicted"/>
<accession>A0A368YMI5</accession>
<feature type="compositionally biased region" description="Basic and acidic residues" evidence="1">
    <location>
        <begin position="700"/>
        <end position="715"/>
    </location>
</feature>
<comment type="caution">
    <text evidence="3">The sequence shown here is derived from an EMBL/GenBank/DDBJ whole genome shotgun (WGS) entry which is preliminary data.</text>
</comment>
<gene>
    <name evidence="3" type="ORF">C7476_11592</name>
</gene>
<evidence type="ECO:0000256" key="1">
    <source>
        <dbReference type="SAM" id="MobiDB-lite"/>
    </source>
</evidence>
<dbReference type="RefSeq" id="WP_114431866.1">
    <property type="nucleotide sequence ID" value="NZ_QPJM01000015.1"/>
</dbReference>
<keyword evidence="4" id="KW-1185">Reference proteome</keyword>